<gene>
    <name evidence="1" type="ORF">Lalb_Chr16g0386881</name>
</gene>
<dbReference type="EMBL" id="WOCE01000016">
    <property type="protein sequence ID" value="KAE9597472.1"/>
    <property type="molecule type" value="Genomic_DNA"/>
</dbReference>
<evidence type="ECO:0000313" key="1">
    <source>
        <dbReference type="EMBL" id="KAE9597472.1"/>
    </source>
</evidence>
<organism evidence="1 2">
    <name type="scientific">Lupinus albus</name>
    <name type="common">White lupine</name>
    <name type="synonym">Lupinus termis</name>
    <dbReference type="NCBI Taxonomy" id="3870"/>
    <lineage>
        <taxon>Eukaryota</taxon>
        <taxon>Viridiplantae</taxon>
        <taxon>Streptophyta</taxon>
        <taxon>Embryophyta</taxon>
        <taxon>Tracheophyta</taxon>
        <taxon>Spermatophyta</taxon>
        <taxon>Magnoliopsida</taxon>
        <taxon>eudicotyledons</taxon>
        <taxon>Gunneridae</taxon>
        <taxon>Pentapetalae</taxon>
        <taxon>rosids</taxon>
        <taxon>fabids</taxon>
        <taxon>Fabales</taxon>
        <taxon>Fabaceae</taxon>
        <taxon>Papilionoideae</taxon>
        <taxon>50 kb inversion clade</taxon>
        <taxon>genistoids sensu lato</taxon>
        <taxon>core genistoids</taxon>
        <taxon>Genisteae</taxon>
        <taxon>Lupinus</taxon>
    </lineage>
</organism>
<accession>A0A6A4P6S4</accession>
<evidence type="ECO:0000313" key="2">
    <source>
        <dbReference type="Proteomes" id="UP000447434"/>
    </source>
</evidence>
<proteinExistence type="predicted"/>
<keyword evidence="2" id="KW-1185">Reference proteome</keyword>
<comment type="caution">
    <text evidence="1">The sequence shown here is derived from an EMBL/GenBank/DDBJ whole genome shotgun (WGS) entry which is preliminary data.</text>
</comment>
<protein>
    <submittedName>
        <fullName evidence="1">Uncharacterized protein</fullName>
    </submittedName>
</protein>
<reference evidence="2" key="1">
    <citation type="journal article" date="2020" name="Nat. Commun.">
        <title>Genome sequence of the cluster root forming white lupin.</title>
        <authorList>
            <person name="Hufnagel B."/>
            <person name="Marques A."/>
            <person name="Soriano A."/>
            <person name="Marques L."/>
            <person name="Divol F."/>
            <person name="Doumas P."/>
            <person name="Sallet E."/>
            <person name="Mancinotti D."/>
            <person name="Carrere S."/>
            <person name="Marande W."/>
            <person name="Arribat S."/>
            <person name="Keller J."/>
            <person name="Huneau C."/>
            <person name="Blein T."/>
            <person name="Aime D."/>
            <person name="Laguerre M."/>
            <person name="Taylor J."/>
            <person name="Schubert V."/>
            <person name="Nelson M."/>
            <person name="Geu-Flores F."/>
            <person name="Crespi M."/>
            <person name="Gallardo-Guerrero K."/>
            <person name="Delaux P.-M."/>
            <person name="Salse J."/>
            <person name="Berges H."/>
            <person name="Guyot R."/>
            <person name="Gouzy J."/>
            <person name="Peret B."/>
        </authorList>
    </citation>
    <scope>NUCLEOTIDE SEQUENCE [LARGE SCALE GENOMIC DNA]</scope>
    <source>
        <strain evidence="2">cv. Amiga</strain>
    </source>
</reference>
<dbReference type="AlphaFoldDB" id="A0A6A4P6S4"/>
<dbReference type="Proteomes" id="UP000447434">
    <property type="component" value="Chromosome 16"/>
</dbReference>
<name>A0A6A4P6S4_LUPAL</name>
<sequence length="62" mass="7025">MFSCSHPKVFQGLAMSTVSDSHMLPVHNLHCGICSTFSSSSFLAYKTKYFKVLCHPLSYFKF</sequence>